<dbReference type="Proteomes" id="UP000006230">
    <property type="component" value="Unassembled WGS sequence"/>
</dbReference>
<keyword evidence="4" id="KW-1185">Reference proteome</keyword>
<dbReference type="EMBL" id="AATQ01000002">
    <property type="protein sequence ID" value="EAU48178.1"/>
    <property type="molecule type" value="Genomic_DNA"/>
</dbReference>
<keyword evidence="3" id="KW-0282">Flagellum</keyword>
<organism evidence="3 4">
    <name type="scientific">Salipiger bermudensis (strain DSM 26914 / JCM 13377 / KCTC 12554 / HTCC2601)</name>
    <name type="common">Pelagibaca bermudensis</name>
    <dbReference type="NCBI Taxonomy" id="314265"/>
    <lineage>
        <taxon>Bacteria</taxon>
        <taxon>Pseudomonadati</taxon>
        <taxon>Pseudomonadota</taxon>
        <taxon>Alphaproteobacteria</taxon>
        <taxon>Rhodobacterales</taxon>
        <taxon>Roseobacteraceae</taxon>
        <taxon>Salipiger</taxon>
    </lineage>
</organism>
<sequence length="136" mass="14561">MAREAAVPVLRQAAEAMTAAVDAQDQVIELKLRPEELGQLRFRIGQGETGLMLSVTADRPETLDLLRRNVDQLARHLSDLGYGSASFSFGEERPGSQSRSSRESAAQGPDPIGGQVTEAAVSDPVARASDGLDMRL</sequence>
<evidence type="ECO:0000313" key="4">
    <source>
        <dbReference type="Proteomes" id="UP000006230"/>
    </source>
</evidence>
<keyword evidence="3" id="KW-0969">Cilium</keyword>
<feature type="region of interest" description="Disordered" evidence="1">
    <location>
        <begin position="82"/>
        <end position="136"/>
    </location>
</feature>
<evidence type="ECO:0000313" key="3">
    <source>
        <dbReference type="EMBL" id="EAU48178.1"/>
    </source>
</evidence>
<protein>
    <submittedName>
        <fullName evidence="3">Flagellar hook-length control protein</fullName>
    </submittedName>
</protein>
<gene>
    <name evidence="3" type="ORF">R2601_14470</name>
</gene>
<dbReference type="Pfam" id="PF02120">
    <property type="entry name" value="Flg_hook"/>
    <property type="match status" value="1"/>
</dbReference>
<dbReference type="eggNOG" id="COG3144">
    <property type="taxonomic scope" value="Bacteria"/>
</dbReference>
<name>Q0FVE8_SALBH</name>
<dbReference type="HOGENOM" id="CLU_1873445_0_0_5"/>
<dbReference type="Gene3D" id="3.30.750.140">
    <property type="match status" value="1"/>
</dbReference>
<proteinExistence type="predicted"/>
<dbReference type="STRING" id="314265.R2601_14470"/>
<feature type="domain" description="Flagellar hook-length control protein-like C-terminal" evidence="2">
    <location>
        <begin position="17"/>
        <end position="97"/>
    </location>
</feature>
<accession>Q0FVE8</accession>
<evidence type="ECO:0000256" key="1">
    <source>
        <dbReference type="SAM" id="MobiDB-lite"/>
    </source>
</evidence>
<dbReference type="CDD" id="cd17470">
    <property type="entry name" value="T3SS_Flik_C"/>
    <property type="match status" value="1"/>
</dbReference>
<evidence type="ECO:0000259" key="2">
    <source>
        <dbReference type="Pfam" id="PF02120"/>
    </source>
</evidence>
<keyword evidence="3" id="KW-0966">Cell projection</keyword>
<dbReference type="InterPro" id="IPR038610">
    <property type="entry name" value="FliK-like_C_sf"/>
</dbReference>
<dbReference type="InterPro" id="IPR021136">
    <property type="entry name" value="Flagellar_hook_control-like_C"/>
</dbReference>
<reference evidence="3 4" key="1">
    <citation type="journal article" date="2010" name="J. Bacteriol.">
        <title>Genome sequences of Pelagibaca bermudensis HTCC2601T and Maritimibacter alkaliphilus HTCC2654T, the type strains of two marine Roseobacter genera.</title>
        <authorList>
            <person name="Thrash J.C."/>
            <person name="Cho J.C."/>
            <person name="Ferriera S."/>
            <person name="Johnson J."/>
            <person name="Vergin K.L."/>
            <person name="Giovannoni S.J."/>
        </authorList>
    </citation>
    <scope>NUCLEOTIDE SEQUENCE [LARGE SCALE GENOMIC DNA]</scope>
    <source>
        <strain evidence="4">DSM 26914 / JCM 13377 / KCTC 12554 / HTCC2601</strain>
    </source>
</reference>
<comment type="caution">
    <text evidence="3">The sequence shown here is derived from an EMBL/GenBank/DDBJ whole genome shotgun (WGS) entry which is preliminary data.</text>
</comment>
<feature type="compositionally biased region" description="Low complexity" evidence="1">
    <location>
        <begin position="95"/>
        <end position="108"/>
    </location>
</feature>
<dbReference type="AlphaFoldDB" id="Q0FVE8"/>